<reference evidence="3" key="1">
    <citation type="journal article" date="2017" name="Genome Announc.">
        <title>High-Quality Whole-Genome Sequences of the Oligo-Mouse-Microbiota Bacterial Community.</title>
        <authorList>
            <person name="Garzetti D."/>
            <person name="Brugiroux S."/>
            <person name="Bunk B."/>
            <person name="Pukall R."/>
            <person name="McCoy K.D."/>
            <person name="Macpherson A.J."/>
            <person name="Stecher B."/>
        </authorList>
    </citation>
    <scope>NUCLEOTIDE SEQUENCE</scope>
    <source>
        <strain evidence="3">KB18</strain>
    </source>
</reference>
<dbReference type="InterPro" id="IPR011703">
    <property type="entry name" value="ATPase_AAA-3"/>
</dbReference>
<dbReference type="InterPro" id="IPR050764">
    <property type="entry name" value="CbbQ/NirQ/NorQ/GpvN"/>
</dbReference>
<dbReference type="RefSeq" id="WP_066538003.1">
    <property type="nucleotide sequence ID" value="NZ_CAJTCQ010000001.1"/>
</dbReference>
<dbReference type="InterPro" id="IPR041628">
    <property type="entry name" value="ChlI/MoxR_AAA_lid"/>
</dbReference>
<reference evidence="4 6" key="3">
    <citation type="submission" date="2020-11" db="EMBL/GenBank/DDBJ databases">
        <title>Closed and high quality bacterial genomes of the OMM12 community.</title>
        <authorList>
            <person name="Marbouty M."/>
            <person name="Lamy-Besnier Q."/>
            <person name="Debarbieux L."/>
            <person name="Koszul R."/>
        </authorList>
    </citation>
    <scope>NUCLEOTIDE SEQUENCE [LARGE SCALE GENOMIC DNA]</scope>
    <source>
        <strain evidence="4 6">KB18</strain>
    </source>
</reference>
<dbReference type="KEGG" id="amur:ADH66_17845"/>
<dbReference type="EMBL" id="CP065321">
    <property type="protein sequence ID" value="QQR31633.1"/>
    <property type="molecule type" value="Genomic_DNA"/>
</dbReference>
<dbReference type="GO" id="GO:0005524">
    <property type="term" value="F:ATP binding"/>
    <property type="evidence" value="ECO:0007669"/>
    <property type="project" value="InterPro"/>
</dbReference>
<evidence type="ECO:0000313" key="3">
    <source>
        <dbReference type="EMBL" id="ASB42351.1"/>
    </source>
</evidence>
<dbReference type="Pfam" id="PF17863">
    <property type="entry name" value="AAA_lid_2"/>
    <property type="match status" value="1"/>
</dbReference>
<dbReference type="PANTHER" id="PTHR42759">
    <property type="entry name" value="MOXR FAMILY PROTEIN"/>
    <property type="match status" value="1"/>
</dbReference>
<evidence type="ECO:0000259" key="1">
    <source>
        <dbReference type="Pfam" id="PF07726"/>
    </source>
</evidence>
<feature type="domain" description="ATPase AAA-3" evidence="1">
    <location>
        <begin position="36"/>
        <end position="166"/>
    </location>
</feature>
<feature type="domain" description="ChlI/MoxR AAA lid" evidence="2">
    <location>
        <begin position="229"/>
        <end position="294"/>
    </location>
</feature>
<dbReference type="Gene3D" id="1.10.8.80">
    <property type="entry name" value="Magnesium chelatase subunit I, C-Terminal domain"/>
    <property type="match status" value="1"/>
</dbReference>
<accession>A0A1Z2XVB5</accession>
<name>A0A1Z2XVB5_9FIRM</name>
<dbReference type="EMBL" id="CP021422">
    <property type="protein sequence ID" value="ASB42351.1"/>
    <property type="molecule type" value="Genomic_DNA"/>
</dbReference>
<dbReference type="PIRSF" id="PIRSF002849">
    <property type="entry name" value="AAA_ATPase_chaperone_MoxR_prd"/>
    <property type="match status" value="1"/>
</dbReference>
<evidence type="ECO:0000313" key="5">
    <source>
        <dbReference type="Proteomes" id="UP000196710"/>
    </source>
</evidence>
<sequence>MTQPKALGIINEVRKTIIGKDTVVCKTLMAIIAGGHILLEDNPGVGKTTMALAFSRAMSMSFSRVQFTPETMPSDVVGYSVLGRESGKLEYRPGAIMCHLFLADEINRTSAKTQSALLEAMEEGQVTVDGVSRRLPRPYTVIATQNPLGTAGTQPLPESQLDRFMIRLSIGYPTAEQEIGILRQTEDKRPLESVRAAASLEEVTAMRGEAARVHVADDLYKYVADLCTATREDPALRLGASPRAGQALVRICRASAWMGGRDYVVPADIHLLFQDVMAHRVALEPQARLSGSDAPSVLEGVLSAVPAPKLLR</sequence>
<proteinExistence type="predicted"/>
<dbReference type="InterPro" id="IPR027417">
    <property type="entry name" value="P-loop_NTPase"/>
</dbReference>
<gene>
    <name evidence="3" type="ORF">ADH66_17845</name>
    <name evidence="4" type="ORF">I5Q82_08250</name>
</gene>
<dbReference type="AlphaFoldDB" id="A0A1Z2XVB5"/>
<dbReference type="Proteomes" id="UP000596035">
    <property type="component" value="Chromosome"/>
</dbReference>
<evidence type="ECO:0000313" key="4">
    <source>
        <dbReference type="EMBL" id="QQR31633.1"/>
    </source>
</evidence>
<protein>
    <submittedName>
        <fullName evidence="4">MoxR family ATPase</fullName>
    </submittedName>
</protein>
<evidence type="ECO:0000259" key="2">
    <source>
        <dbReference type="Pfam" id="PF17863"/>
    </source>
</evidence>
<dbReference type="Proteomes" id="UP000196710">
    <property type="component" value="Chromosome"/>
</dbReference>
<dbReference type="Pfam" id="PF07726">
    <property type="entry name" value="AAA_3"/>
    <property type="match status" value="1"/>
</dbReference>
<dbReference type="CDD" id="cd00009">
    <property type="entry name" value="AAA"/>
    <property type="match status" value="1"/>
</dbReference>
<dbReference type="SUPFAM" id="SSF52540">
    <property type="entry name" value="P-loop containing nucleoside triphosphate hydrolases"/>
    <property type="match status" value="1"/>
</dbReference>
<dbReference type="PANTHER" id="PTHR42759:SF5">
    <property type="entry name" value="METHANOL DEHYDROGENASE REGULATOR"/>
    <property type="match status" value="1"/>
</dbReference>
<reference evidence="5" key="2">
    <citation type="submission" date="2017-05" db="EMBL/GenBank/DDBJ databases">
        <title>Improved OligoMM genomes.</title>
        <authorList>
            <person name="Garzetti D."/>
        </authorList>
    </citation>
    <scope>NUCLEOTIDE SEQUENCE [LARGE SCALE GENOMIC DNA]</scope>
    <source>
        <strain evidence="5">KB18</strain>
    </source>
</reference>
<organism evidence="4 6">
    <name type="scientific">Acutalibacter muris</name>
    <dbReference type="NCBI Taxonomy" id="1796620"/>
    <lineage>
        <taxon>Bacteria</taxon>
        <taxon>Bacillati</taxon>
        <taxon>Bacillota</taxon>
        <taxon>Clostridia</taxon>
        <taxon>Eubacteriales</taxon>
        <taxon>Acutalibacteraceae</taxon>
        <taxon>Acutalibacter</taxon>
    </lineage>
</organism>
<dbReference type="GO" id="GO:0016887">
    <property type="term" value="F:ATP hydrolysis activity"/>
    <property type="evidence" value="ECO:0007669"/>
    <property type="project" value="InterPro"/>
</dbReference>
<evidence type="ECO:0000313" key="6">
    <source>
        <dbReference type="Proteomes" id="UP000596035"/>
    </source>
</evidence>
<dbReference type="Gene3D" id="3.40.50.300">
    <property type="entry name" value="P-loop containing nucleotide triphosphate hydrolases"/>
    <property type="match status" value="1"/>
</dbReference>
<keyword evidence="5" id="KW-1185">Reference proteome</keyword>